<evidence type="ECO:0000313" key="3">
    <source>
        <dbReference type="Proteomes" id="UP000831768"/>
    </source>
</evidence>
<evidence type="ECO:0000313" key="2">
    <source>
        <dbReference type="EMBL" id="UPM42323.1"/>
    </source>
</evidence>
<evidence type="ECO:0000256" key="1">
    <source>
        <dbReference type="SAM" id="MobiDB-lite"/>
    </source>
</evidence>
<reference evidence="2" key="1">
    <citation type="submission" date="2022-04" db="EMBL/GenBank/DDBJ databases">
        <title>Halocatena sp. nov., isolated from a salt lake.</title>
        <authorList>
            <person name="Cui H.-L."/>
        </authorList>
    </citation>
    <scope>NUCLEOTIDE SEQUENCE</scope>
    <source>
        <strain evidence="2">AD-1</strain>
    </source>
</reference>
<accession>A0A8U0A2U3</accession>
<sequence length="138" mass="15251">MWPPPDRVDGPLNGQAREETIPIPCESGRITIRVSKTATPSLAIDVGSRWKVAYTLELDGMARTETVGYASTYDDAVSAVRSYLSAIRSARAERGRLDALDVKSRLDTLAPSRSTPMITGAEEYRQNDDRRFPPPDQL</sequence>
<dbReference type="GeneID" id="71928416"/>
<feature type="compositionally biased region" description="Basic and acidic residues" evidence="1">
    <location>
        <begin position="122"/>
        <end position="138"/>
    </location>
</feature>
<feature type="region of interest" description="Disordered" evidence="1">
    <location>
        <begin position="111"/>
        <end position="138"/>
    </location>
</feature>
<dbReference type="RefSeq" id="WP_247992998.1">
    <property type="nucleotide sequence ID" value="NZ_CP096019.1"/>
</dbReference>
<dbReference type="EMBL" id="CP096019">
    <property type="protein sequence ID" value="UPM42323.1"/>
    <property type="molecule type" value="Genomic_DNA"/>
</dbReference>
<gene>
    <name evidence="2" type="ORF">MW046_10175</name>
</gene>
<protein>
    <submittedName>
        <fullName evidence="2">Uncharacterized protein</fullName>
    </submittedName>
</protein>
<proteinExistence type="predicted"/>
<organism evidence="2 3">
    <name type="scientific">Halocatena salina</name>
    <dbReference type="NCBI Taxonomy" id="2934340"/>
    <lineage>
        <taxon>Archaea</taxon>
        <taxon>Methanobacteriati</taxon>
        <taxon>Methanobacteriota</taxon>
        <taxon>Stenosarchaea group</taxon>
        <taxon>Halobacteria</taxon>
        <taxon>Halobacteriales</taxon>
        <taxon>Natronomonadaceae</taxon>
        <taxon>Halocatena</taxon>
    </lineage>
</organism>
<keyword evidence="3" id="KW-1185">Reference proteome</keyword>
<dbReference type="KEGG" id="haad:MW046_10175"/>
<name>A0A8U0A2U3_9EURY</name>
<dbReference type="AlphaFoldDB" id="A0A8U0A2U3"/>
<dbReference type="Proteomes" id="UP000831768">
    <property type="component" value="Chromosome"/>
</dbReference>